<dbReference type="AlphaFoldDB" id="A0A822A3T3"/>
<keyword evidence="1" id="KW-0732">Signal</keyword>
<sequence>MILVLLSYLINFLIGRSKNARLAATIYNSQRDLLERKFSLVGDNGQTQTTKSTDEQIDND</sequence>
<feature type="signal peptide" evidence="1">
    <location>
        <begin position="1"/>
        <end position="15"/>
    </location>
</feature>
<dbReference type="Proteomes" id="UP000663873">
    <property type="component" value="Unassembled WGS sequence"/>
</dbReference>
<evidence type="ECO:0000313" key="3">
    <source>
        <dbReference type="EMBL" id="CAF4992691.1"/>
    </source>
</evidence>
<dbReference type="GO" id="GO:0032469">
    <property type="term" value="P:endoplasmic reticulum calcium ion homeostasis"/>
    <property type="evidence" value="ECO:0007669"/>
    <property type="project" value="InterPro"/>
</dbReference>
<reference evidence="3" key="1">
    <citation type="submission" date="2021-02" db="EMBL/GenBank/DDBJ databases">
        <authorList>
            <person name="Nowell W R."/>
        </authorList>
    </citation>
    <scope>NUCLEOTIDE SEQUENCE</scope>
</reference>
<dbReference type="GO" id="GO:0005783">
    <property type="term" value="C:endoplasmic reticulum"/>
    <property type="evidence" value="ECO:0007669"/>
    <property type="project" value="InterPro"/>
</dbReference>
<dbReference type="GO" id="GO:0005509">
    <property type="term" value="F:calcium ion binding"/>
    <property type="evidence" value="ECO:0007669"/>
    <property type="project" value="InterPro"/>
</dbReference>
<feature type="non-terminal residue" evidence="3">
    <location>
        <position position="60"/>
    </location>
</feature>
<evidence type="ECO:0008006" key="5">
    <source>
        <dbReference type="Google" id="ProtNLM"/>
    </source>
</evidence>
<evidence type="ECO:0000256" key="1">
    <source>
        <dbReference type="SAM" id="SignalP"/>
    </source>
</evidence>
<dbReference type="InterPro" id="IPR012879">
    <property type="entry name" value="CCDC47"/>
</dbReference>
<organism evidence="3 4">
    <name type="scientific">Rotaria socialis</name>
    <dbReference type="NCBI Taxonomy" id="392032"/>
    <lineage>
        <taxon>Eukaryota</taxon>
        <taxon>Metazoa</taxon>
        <taxon>Spiralia</taxon>
        <taxon>Gnathifera</taxon>
        <taxon>Rotifera</taxon>
        <taxon>Eurotatoria</taxon>
        <taxon>Bdelloidea</taxon>
        <taxon>Philodinida</taxon>
        <taxon>Philodinidae</taxon>
        <taxon>Rotaria</taxon>
    </lineage>
</organism>
<protein>
    <recommendedName>
        <fullName evidence="5">ATP synthase F0 subunit 8</fullName>
    </recommendedName>
</protein>
<dbReference type="EMBL" id="CAJOBP010107240">
    <property type="protein sequence ID" value="CAF4992691.1"/>
    <property type="molecule type" value="Genomic_DNA"/>
</dbReference>
<evidence type="ECO:0000313" key="2">
    <source>
        <dbReference type="EMBL" id="CAF4905426.1"/>
    </source>
</evidence>
<dbReference type="EMBL" id="CAJOBP010078097">
    <property type="protein sequence ID" value="CAF4905426.1"/>
    <property type="molecule type" value="Genomic_DNA"/>
</dbReference>
<accession>A0A822A3T3</accession>
<proteinExistence type="predicted"/>
<evidence type="ECO:0000313" key="4">
    <source>
        <dbReference type="Proteomes" id="UP000663873"/>
    </source>
</evidence>
<name>A0A822A3T3_9BILA</name>
<keyword evidence="4" id="KW-1185">Reference proteome</keyword>
<feature type="chain" id="PRO_5036417212" description="ATP synthase F0 subunit 8" evidence="1">
    <location>
        <begin position="16"/>
        <end position="60"/>
    </location>
</feature>
<comment type="caution">
    <text evidence="3">The sequence shown here is derived from an EMBL/GenBank/DDBJ whole genome shotgun (WGS) entry which is preliminary data.</text>
</comment>
<dbReference type="Pfam" id="PF07946">
    <property type="entry name" value="CCDC47"/>
    <property type="match status" value="1"/>
</dbReference>
<gene>
    <name evidence="2" type="ORF">UJA718_LOCUS45719</name>
    <name evidence="3" type="ORF">UJA718_LOCUS49914</name>
</gene>